<dbReference type="STRING" id="1108050.A0A0B7F1B0"/>
<accession>A0A0B7F1B0</accession>
<feature type="compositionally biased region" description="Low complexity" evidence="7">
    <location>
        <begin position="79"/>
        <end position="109"/>
    </location>
</feature>
<dbReference type="PANTHER" id="PTHR11380">
    <property type="entry name" value="TRANSCRIPTION INITIATION FACTOR TFIID/SUPT3-RELATED"/>
    <property type="match status" value="1"/>
</dbReference>
<comment type="similarity">
    <text evidence="5">Belongs to the TAF13 family.</text>
</comment>
<keyword evidence="9" id="KW-1185">Reference proteome</keyword>
<feature type="compositionally biased region" description="Low complexity" evidence="7">
    <location>
        <begin position="16"/>
        <end position="43"/>
    </location>
</feature>
<dbReference type="Pfam" id="PF02269">
    <property type="entry name" value="TFIID-18kDa"/>
    <property type="match status" value="1"/>
</dbReference>
<feature type="compositionally biased region" description="Polar residues" evidence="7">
    <location>
        <begin position="1"/>
        <end position="15"/>
    </location>
</feature>
<dbReference type="PANTHER" id="PTHR11380:SF5">
    <property type="entry name" value="TRANSCRIPTION INITIATION FACTOR TFIID SUBUNIT 13"/>
    <property type="match status" value="1"/>
</dbReference>
<evidence type="ECO:0000313" key="8">
    <source>
        <dbReference type="EMBL" id="CEL51836.1"/>
    </source>
</evidence>
<keyword evidence="2" id="KW-0805">Transcription regulation</keyword>
<dbReference type="InterPro" id="IPR009072">
    <property type="entry name" value="Histone-fold"/>
</dbReference>
<keyword evidence="4" id="KW-0539">Nucleus</keyword>
<comment type="subcellular location">
    <subcellularLocation>
        <location evidence="1">Nucleus</location>
    </subcellularLocation>
</comment>
<keyword evidence="8" id="KW-0396">Initiation factor</keyword>
<evidence type="ECO:0000256" key="5">
    <source>
        <dbReference type="ARBA" id="ARBA00038392"/>
    </source>
</evidence>
<keyword evidence="3" id="KW-0804">Transcription</keyword>
<dbReference type="EMBL" id="LN679100">
    <property type="protein sequence ID" value="CEL51836.1"/>
    <property type="molecule type" value="Genomic_DNA"/>
</dbReference>
<feature type="region of interest" description="Disordered" evidence="7">
    <location>
        <begin position="63"/>
        <end position="109"/>
    </location>
</feature>
<evidence type="ECO:0000256" key="1">
    <source>
        <dbReference type="ARBA" id="ARBA00004123"/>
    </source>
</evidence>
<dbReference type="SUPFAM" id="SSF47113">
    <property type="entry name" value="Histone-fold"/>
    <property type="match status" value="1"/>
</dbReference>
<evidence type="ECO:0000256" key="7">
    <source>
        <dbReference type="SAM" id="MobiDB-lite"/>
    </source>
</evidence>
<gene>
    <name evidence="8" type="ORF">RSOLAG1IB_00372</name>
</gene>
<dbReference type="GO" id="GO:0005669">
    <property type="term" value="C:transcription factor TFIID complex"/>
    <property type="evidence" value="ECO:0007669"/>
    <property type="project" value="TreeGrafter"/>
</dbReference>
<dbReference type="GO" id="GO:0051123">
    <property type="term" value="P:RNA polymerase II preinitiation complex assembly"/>
    <property type="evidence" value="ECO:0007669"/>
    <property type="project" value="TreeGrafter"/>
</dbReference>
<dbReference type="AlphaFoldDB" id="A0A0B7F1B0"/>
<dbReference type="OrthoDB" id="10266074at2759"/>
<dbReference type="InterPro" id="IPR003195">
    <property type="entry name" value="TFIID_TAF13"/>
</dbReference>
<keyword evidence="8" id="KW-0648">Protein biosynthesis</keyword>
<reference evidence="8 9" key="1">
    <citation type="submission" date="2014-11" db="EMBL/GenBank/DDBJ databases">
        <authorList>
            <person name="Wibberg Daniel"/>
        </authorList>
    </citation>
    <scope>NUCLEOTIDE SEQUENCE [LARGE SCALE GENOMIC DNA]</scope>
    <source>
        <strain evidence="8">Rhizoctonia solani AG1-IB 7/3/14</strain>
    </source>
</reference>
<feature type="region of interest" description="Disordered" evidence="7">
    <location>
        <begin position="1"/>
        <end position="51"/>
    </location>
</feature>
<proteinExistence type="inferred from homology"/>
<protein>
    <recommendedName>
        <fullName evidence="6">Transcription initiation factor TFIID subunit 13</fullName>
    </recommendedName>
</protein>
<evidence type="ECO:0000313" key="9">
    <source>
        <dbReference type="Proteomes" id="UP000059188"/>
    </source>
</evidence>
<dbReference type="GO" id="GO:0046982">
    <property type="term" value="F:protein heterodimerization activity"/>
    <property type="evidence" value="ECO:0007669"/>
    <property type="project" value="InterPro"/>
</dbReference>
<organism evidence="8 9">
    <name type="scientific">Thanatephorus cucumeris (strain AG1-IB / isolate 7/3/14)</name>
    <name type="common">Lettuce bottom rot fungus</name>
    <name type="synonym">Rhizoctonia solani</name>
    <dbReference type="NCBI Taxonomy" id="1108050"/>
    <lineage>
        <taxon>Eukaryota</taxon>
        <taxon>Fungi</taxon>
        <taxon>Dikarya</taxon>
        <taxon>Basidiomycota</taxon>
        <taxon>Agaricomycotina</taxon>
        <taxon>Agaricomycetes</taxon>
        <taxon>Cantharellales</taxon>
        <taxon>Ceratobasidiaceae</taxon>
        <taxon>Rhizoctonia</taxon>
        <taxon>Rhizoctonia solani AG-1</taxon>
    </lineage>
</organism>
<sequence>MSQTPATSSLSNQSRPAVASTQHTTTTTATAATTLPTMTVPTPTGAPTSTPQYYAAAQYPTRGPIQFTTTPGPPLTPRASTSTNSMATSTSRPAATTSTYAASSTPRPAAPGASFVSTVGAAKQQPKKAPALKGSFTKDLRPMMYAFGDHNNPAPDTVAVMEEILMDYMIDVCTTAMKKTKRTNIQIDGLREALSHPADVKKLARMEELLFMQEDIKRARAQFNEKDDRAAP</sequence>
<evidence type="ECO:0000256" key="3">
    <source>
        <dbReference type="ARBA" id="ARBA00023163"/>
    </source>
</evidence>
<name>A0A0B7F1B0_THACB</name>
<dbReference type="GO" id="GO:0003743">
    <property type="term" value="F:translation initiation factor activity"/>
    <property type="evidence" value="ECO:0007669"/>
    <property type="project" value="UniProtKB-KW"/>
</dbReference>
<evidence type="ECO:0000256" key="4">
    <source>
        <dbReference type="ARBA" id="ARBA00023242"/>
    </source>
</evidence>
<dbReference type="CDD" id="cd07978">
    <property type="entry name" value="HFD_TAF13"/>
    <property type="match status" value="1"/>
</dbReference>
<evidence type="ECO:0000256" key="2">
    <source>
        <dbReference type="ARBA" id="ARBA00023015"/>
    </source>
</evidence>
<dbReference type="Gene3D" id="1.10.20.10">
    <property type="entry name" value="Histone, subunit A"/>
    <property type="match status" value="1"/>
</dbReference>
<evidence type="ECO:0000256" key="6">
    <source>
        <dbReference type="ARBA" id="ARBA00040136"/>
    </source>
</evidence>
<dbReference type="Proteomes" id="UP000059188">
    <property type="component" value="Unassembled WGS sequence"/>
</dbReference>